<proteinExistence type="predicted"/>
<feature type="transmembrane region" description="Helical" evidence="1">
    <location>
        <begin position="6"/>
        <end position="27"/>
    </location>
</feature>
<keyword evidence="1" id="KW-1133">Transmembrane helix</keyword>
<dbReference type="InterPro" id="IPR058349">
    <property type="entry name" value="DUF8036"/>
</dbReference>
<sequence length="101" mass="11311">MSLWLDLARVASAANVLLLLVLGSVWVKSYLRLRSKHTLGMVLFAAILCIENGFALYVYFLDPILTAWFSNQVPDPAWQAMVVFHALETAALVFLAWVTLD</sequence>
<comment type="caution">
    <text evidence="2">The sequence shown here is derived from an EMBL/GenBank/DDBJ whole genome shotgun (WGS) entry which is preliminary data.</text>
</comment>
<feature type="transmembrane region" description="Helical" evidence="1">
    <location>
        <begin position="39"/>
        <end position="60"/>
    </location>
</feature>
<accession>A0A4C2EIN9</accession>
<dbReference type="AlphaFoldDB" id="A0A4C2EIN9"/>
<dbReference type="OrthoDB" id="205211at2157"/>
<keyword evidence="1" id="KW-0472">Membrane</keyword>
<dbReference type="EMBL" id="BIXZ01000002">
    <property type="protein sequence ID" value="GCF13557.1"/>
    <property type="molecule type" value="Genomic_DNA"/>
</dbReference>
<feature type="transmembrane region" description="Helical" evidence="1">
    <location>
        <begin position="80"/>
        <end position="100"/>
    </location>
</feature>
<keyword evidence="1" id="KW-0812">Transmembrane</keyword>
<reference evidence="2 3" key="1">
    <citation type="submission" date="2019-02" db="EMBL/GenBank/DDBJ databases">
        <title>Haloarcula mannanilyticum sp. nov., a mannan degrading haloarchaeon isolated from commercial salt.</title>
        <authorList>
            <person name="Enomoto S."/>
            <person name="Shimane Y."/>
            <person name="Kamekura M."/>
            <person name="Ito T."/>
            <person name="Moriya O."/>
            <person name="Ihara K."/>
            <person name="Takahashi-Ando N."/>
            <person name="Fukushima Y."/>
            <person name="Yoshida Y."/>
            <person name="Usama R."/>
            <person name="Takai K."/>
            <person name="Minegishi H."/>
        </authorList>
    </citation>
    <scope>NUCLEOTIDE SEQUENCE [LARGE SCALE GENOMIC DNA]</scope>
    <source>
        <strain evidence="2 3">MD130-1</strain>
    </source>
</reference>
<keyword evidence="3" id="KW-1185">Reference proteome</keyword>
<dbReference type="RefSeq" id="WP_137683200.1">
    <property type="nucleotide sequence ID" value="NZ_BIXZ01000002.1"/>
</dbReference>
<organism evidence="2 3">
    <name type="scientific">Haloarcula mannanilytica</name>
    <dbReference type="NCBI Taxonomy" id="2509225"/>
    <lineage>
        <taxon>Archaea</taxon>
        <taxon>Methanobacteriati</taxon>
        <taxon>Methanobacteriota</taxon>
        <taxon>Stenosarchaea group</taxon>
        <taxon>Halobacteria</taxon>
        <taxon>Halobacteriales</taxon>
        <taxon>Haloarculaceae</taxon>
        <taxon>Haloarcula</taxon>
    </lineage>
</organism>
<gene>
    <name evidence="2" type="ORF">Harman_14920</name>
</gene>
<evidence type="ECO:0000313" key="2">
    <source>
        <dbReference type="EMBL" id="GCF13557.1"/>
    </source>
</evidence>
<name>A0A4C2EIN9_9EURY</name>
<dbReference type="Proteomes" id="UP000304382">
    <property type="component" value="Unassembled WGS sequence"/>
</dbReference>
<protein>
    <submittedName>
        <fullName evidence="2">Uncharacterized protein</fullName>
    </submittedName>
</protein>
<dbReference type="Pfam" id="PF26119">
    <property type="entry name" value="DUF8036"/>
    <property type="match status" value="1"/>
</dbReference>
<evidence type="ECO:0000313" key="3">
    <source>
        <dbReference type="Proteomes" id="UP000304382"/>
    </source>
</evidence>
<evidence type="ECO:0000256" key="1">
    <source>
        <dbReference type="SAM" id="Phobius"/>
    </source>
</evidence>